<protein>
    <submittedName>
        <fullName evidence="2">Mobilization protein</fullName>
    </submittedName>
</protein>
<sequence>MESKPDPVPREIGREPRRPEPEPVDELDEARRELADLTEWWKTEPPREVRDVQRIIDVAREASEKAEHANPFTRGWLRHAAERTAAEQSQLLKQTAPWLENTTIPATYAEANAFRTNASKATLDHMRKPYEDRVRRLNRSLFNERIKQRLAENIEKAKTTHEPIPQPHHRHSR</sequence>
<gene>
    <name evidence="2" type="ORF">G5T23_04595</name>
</gene>
<evidence type="ECO:0000313" key="3">
    <source>
        <dbReference type="Proteomes" id="UP000488776"/>
    </source>
</evidence>
<dbReference type="RefSeq" id="WP_119361941.1">
    <property type="nucleotide sequence ID" value="NZ_JBKOHU010000021.1"/>
</dbReference>
<organism evidence="2 3">
    <name type="scientific">Bifidobacterium bifidum</name>
    <dbReference type="NCBI Taxonomy" id="1681"/>
    <lineage>
        <taxon>Bacteria</taxon>
        <taxon>Bacillati</taxon>
        <taxon>Actinomycetota</taxon>
        <taxon>Actinomycetes</taxon>
        <taxon>Bifidobacteriales</taxon>
        <taxon>Bifidobacteriaceae</taxon>
        <taxon>Bifidobacterium</taxon>
    </lineage>
</organism>
<dbReference type="EMBL" id="JAAJBJ010000004">
    <property type="protein sequence ID" value="NGG36326.1"/>
    <property type="molecule type" value="Genomic_DNA"/>
</dbReference>
<name>A0AB36BZX7_BIFBI</name>
<feature type="compositionally biased region" description="Basic and acidic residues" evidence="1">
    <location>
        <begin position="1"/>
        <end position="21"/>
    </location>
</feature>
<feature type="region of interest" description="Disordered" evidence="1">
    <location>
        <begin position="153"/>
        <end position="173"/>
    </location>
</feature>
<accession>A0AB36BZX7</accession>
<evidence type="ECO:0000256" key="1">
    <source>
        <dbReference type="SAM" id="MobiDB-lite"/>
    </source>
</evidence>
<dbReference type="AlphaFoldDB" id="A0AB36BZX7"/>
<evidence type="ECO:0000313" key="2">
    <source>
        <dbReference type="EMBL" id="NGG36326.1"/>
    </source>
</evidence>
<dbReference type="Proteomes" id="UP000488776">
    <property type="component" value="Unassembled WGS sequence"/>
</dbReference>
<feature type="region of interest" description="Disordered" evidence="1">
    <location>
        <begin position="1"/>
        <end position="29"/>
    </location>
</feature>
<proteinExistence type="predicted"/>
<reference evidence="2 3" key="1">
    <citation type="submission" date="2020-02" db="EMBL/GenBank/DDBJ databases">
        <title>Antibiotic susceptibility profiles of lactic acid bacteria isolated from the human vagina and genetic basis of atypical resistances.</title>
        <authorList>
            <person name="Sirichoat A."/>
            <person name="Florez A.B."/>
            <person name="Vazquez L."/>
            <person name="Buppasiri P."/>
            <person name="Panya M."/>
            <person name="Lulitanond V."/>
            <person name="Mayo B."/>
        </authorList>
    </citation>
    <scope>NUCLEOTIDE SEQUENCE [LARGE SCALE GENOMIC DNA]</scope>
    <source>
        <strain evidence="2 3">VA07-1AN</strain>
    </source>
</reference>
<comment type="caution">
    <text evidence="2">The sequence shown here is derived from an EMBL/GenBank/DDBJ whole genome shotgun (WGS) entry which is preliminary data.</text>
</comment>